<evidence type="ECO:0000313" key="3">
    <source>
        <dbReference type="Proteomes" id="UP000824115"/>
    </source>
</evidence>
<evidence type="ECO:0000313" key="2">
    <source>
        <dbReference type="EMBL" id="HIZ85856.1"/>
    </source>
</evidence>
<keyword evidence="1" id="KW-0732">Signal</keyword>
<sequence length="233" mass="27158">MKRGLVLLTTLIFILSCSTSNTPTPVYDDILSNTKWVQEYIMPHSEVDSATFESLPEEIRKRLKEELLSTKNVIDTVWNVDHIKGKYTLSFGIDDQCSLEDEVKPIGTYQVRTRTRMEYHYPDQSHSYNDDIGNYLYELIVEEDTLYLKTEYVGDSINQLVHEDKAYIGHFYKYTLKDISEPYTCPTETETMHFQFIRNGHNIVLNGDEIMTGVINDGYNEINFKELGTMYLE</sequence>
<feature type="signal peptide" evidence="1">
    <location>
        <begin position="1"/>
        <end position="22"/>
    </location>
</feature>
<dbReference type="PROSITE" id="PS51257">
    <property type="entry name" value="PROKAR_LIPOPROTEIN"/>
    <property type="match status" value="1"/>
</dbReference>
<dbReference type="EMBL" id="DXAW01000093">
    <property type="protein sequence ID" value="HIZ85856.1"/>
    <property type="molecule type" value="Genomic_DNA"/>
</dbReference>
<feature type="chain" id="PRO_5039533350" description="Lipoprotein" evidence="1">
    <location>
        <begin position="23"/>
        <end position="233"/>
    </location>
</feature>
<reference evidence="2" key="1">
    <citation type="journal article" date="2021" name="PeerJ">
        <title>Extensive microbial diversity within the chicken gut microbiome revealed by metagenomics and culture.</title>
        <authorList>
            <person name="Gilroy R."/>
            <person name="Ravi A."/>
            <person name="Getino M."/>
            <person name="Pursley I."/>
            <person name="Horton D.L."/>
            <person name="Alikhan N.F."/>
            <person name="Baker D."/>
            <person name="Gharbi K."/>
            <person name="Hall N."/>
            <person name="Watson M."/>
            <person name="Adriaenssens E.M."/>
            <person name="Foster-Nyarko E."/>
            <person name="Jarju S."/>
            <person name="Secka A."/>
            <person name="Antonio M."/>
            <person name="Oren A."/>
            <person name="Chaudhuri R.R."/>
            <person name="La Ragione R."/>
            <person name="Hildebrand F."/>
            <person name="Pallen M.J."/>
        </authorList>
    </citation>
    <scope>NUCLEOTIDE SEQUENCE</scope>
    <source>
        <strain evidence="2">Gambia16-554</strain>
    </source>
</reference>
<organism evidence="2 3">
    <name type="scientific">Candidatus Coprenecus stercoravium</name>
    <dbReference type="NCBI Taxonomy" id="2840735"/>
    <lineage>
        <taxon>Bacteria</taxon>
        <taxon>Pseudomonadati</taxon>
        <taxon>Bacteroidota</taxon>
        <taxon>Bacteroidia</taxon>
        <taxon>Bacteroidales</taxon>
        <taxon>Rikenellaceae</taxon>
        <taxon>Rikenellaceae incertae sedis</taxon>
        <taxon>Candidatus Coprenecus</taxon>
    </lineage>
</organism>
<protein>
    <recommendedName>
        <fullName evidence="4">Lipoprotein</fullName>
    </recommendedName>
</protein>
<evidence type="ECO:0000256" key="1">
    <source>
        <dbReference type="SAM" id="SignalP"/>
    </source>
</evidence>
<dbReference type="AlphaFoldDB" id="A0A9D2GPL6"/>
<dbReference type="Proteomes" id="UP000824115">
    <property type="component" value="Unassembled WGS sequence"/>
</dbReference>
<reference evidence="2" key="2">
    <citation type="submission" date="2021-04" db="EMBL/GenBank/DDBJ databases">
        <authorList>
            <person name="Gilroy R."/>
        </authorList>
    </citation>
    <scope>NUCLEOTIDE SEQUENCE</scope>
    <source>
        <strain evidence="2">Gambia16-554</strain>
    </source>
</reference>
<evidence type="ECO:0008006" key="4">
    <source>
        <dbReference type="Google" id="ProtNLM"/>
    </source>
</evidence>
<proteinExistence type="predicted"/>
<comment type="caution">
    <text evidence="2">The sequence shown here is derived from an EMBL/GenBank/DDBJ whole genome shotgun (WGS) entry which is preliminary data.</text>
</comment>
<name>A0A9D2GPL6_9BACT</name>
<gene>
    <name evidence="2" type="ORF">IAC04_05145</name>
</gene>
<accession>A0A9D2GPL6</accession>